<gene>
    <name evidence="2" type="ORF">SAMEA1982600_01114</name>
</gene>
<dbReference type="OrthoDB" id="9795222at2"/>
<feature type="signal peptide" evidence="1">
    <location>
        <begin position="1"/>
        <end position="23"/>
    </location>
</feature>
<accession>A0A157M9P7</accession>
<keyword evidence="2" id="KW-0456">Lyase</keyword>
<dbReference type="EMBL" id="FKBS01000012">
    <property type="protein sequence ID" value="SAI05673.1"/>
    <property type="molecule type" value="Genomic_DNA"/>
</dbReference>
<feature type="chain" id="PRO_5007614206" evidence="1">
    <location>
        <begin position="24"/>
        <end position="451"/>
    </location>
</feature>
<dbReference type="InterPro" id="IPR011050">
    <property type="entry name" value="Pectin_lyase_fold/virulence"/>
</dbReference>
<proteinExistence type="predicted"/>
<dbReference type="Proteomes" id="UP000077037">
    <property type="component" value="Unassembled WGS sequence"/>
</dbReference>
<name>A0A157M9P7_9BORD</name>
<dbReference type="SUPFAM" id="SSF51126">
    <property type="entry name" value="Pectin lyase-like"/>
    <property type="match status" value="1"/>
</dbReference>
<protein>
    <submittedName>
        <fullName evidence="2">Pectate lyase superfamily protein</fullName>
    </submittedName>
</protein>
<sequence length="451" mass="47622">MINRRRFISSALALTAAPQVVHAAKPSSAPNATESPGEDPRVQELLAYAQRDRKAAKQSSQAGVAKAMGVQYADQLGIPSDGTRDAAARIRAAVESNRTIIFPPGTYLLDSTDGPVAGVARAPAIVLDGISNFALIGMPGAVFKMGPKMAAQNSSFVVTLVSAGQAKKGNYTRNITISGFTLIFNATRDVSGAVAGLNITSAEEVVVENMVFDAGNSATGVLGITGTGGRGHVFRRNRFMGVATPFDNSQYENCTYEKNTLIGAGKGVTGFNHFYDVNTLKNVRLERPLSQGISSGLLVLDNDISGYPNAIALRGARDSWIDRNRCHSVDLNNRRPNSGISIYAGKGELAAGLQVSGISVTRNVIYGYKQNGDGQIRGIFVNRFGGDRPVKNISVSNNIIHDLGGKSATGVDFDELSDGDDVFGNIVDAPTVARAYGTGMQSRMGALAKRC</sequence>
<evidence type="ECO:0000256" key="1">
    <source>
        <dbReference type="SAM" id="SignalP"/>
    </source>
</evidence>
<evidence type="ECO:0000313" key="2">
    <source>
        <dbReference type="EMBL" id="SAI05673.1"/>
    </source>
</evidence>
<organism evidence="2 3">
    <name type="scientific">Bordetella ansorpii</name>
    <dbReference type="NCBI Taxonomy" id="288768"/>
    <lineage>
        <taxon>Bacteria</taxon>
        <taxon>Pseudomonadati</taxon>
        <taxon>Pseudomonadota</taxon>
        <taxon>Betaproteobacteria</taxon>
        <taxon>Burkholderiales</taxon>
        <taxon>Alcaligenaceae</taxon>
        <taxon>Bordetella</taxon>
    </lineage>
</organism>
<dbReference type="InterPro" id="IPR006626">
    <property type="entry name" value="PbH1"/>
</dbReference>
<dbReference type="InterPro" id="IPR012334">
    <property type="entry name" value="Pectin_lyas_fold"/>
</dbReference>
<dbReference type="SMART" id="SM00710">
    <property type="entry name" value="PbH1"/>
    <property type="match status" value="5"/>
</dbReference>
<keyword evidence="1" id="KW-0732">Signal</keyword>
<dbReference type="Gene3D" id="2.160.20.10">
    <property type="entry name" value="Single-stranded right-handed beta-helix, Pectin lyase-like"/>
    <property type="match status" value="1"/>
</dbReference>
<dbReference type="RefSeq" id="WP_066409784.1">
    <property type="nucleotide sequence ID" value="NZ_FKBS01000012.1"/>
</dbReference>
<evidence type="ECO:0000313" key="3">
    <source>
        <dbReference type="Proteomes" id="UP000077037"/>
    </source>
</evidence>
<dbReference type="GO" id="GO:0016829">
    <property type="term" value="F:lyase activity"/>
    <property type="evidence" value="ECO:0007669"/>
    <property type="project" value="UniProtKB-KW"/>
</dbReference>
<dbReference type="AlphaFoldDB" id="A0A157M9P7"/>
<reference evidence="2 3" key="1">
    <citation type="submission" date="2016-03" db="EMBL/GenBank/DDBJ databases">
        <authorList>
            <consortium name="Pathogen Informatics"/>
        </authorList>
    </citation>
    <scope>NUCLEOTIDE SEQUENCE [LARGE SCALE GENOMIC DNA]</scope>
    <source>
        <strain evidence="2 3">NCTC13364</strain>
    </source>
</reference>